<reference evidence="1" key="2">
    <citation type="submission" date="2017-06" db="EMBL/GenBank/DDBJ databases">
        <title>WGS assembly of Brachypodium distachyon.</title>
        <authorList>
            <consortium name="The International Brachypodium Initiative"/>
            <person name="Lucas S."/>
            <person name="Harmon-Smith M."/>
            <person name="Lail K."/>
            <person name="Tice H."/>
            <person name="Grimwood J."/>
            <person name="Bruce D."/>
            <person name="Barry K."/>
            <person name="Shu S."/>
            <person name="Lindquist E."/>
            <person name="Wang M."/>
            <person name="Pitluck S."/>
            <person name="Vogel J.P."/>
            <person name="Garvin D.F."/>
            <person name="Mockler T.C."/>
            <person name="Schmutz J."/>
            <person name="Rokhsar D."/>
            <person name="Bevan M.W."/>
        </authorList>
    </citation>
    <scope>NUCLEOTIDE SEQUENCE</scope>
    <source>
        <strain evidence="1">Bd21</strain>
    </source>
</reference>
<reference evidence="2" key="3">
    <citation type="submission" date="2018-08" db="UniProtKB">
        <authorList>
            <consortium name="EnsemblPlants"/>
        </authorList>
    </citation>
    <scope>IDENTIFICATION</scope>
    <source>
        <strain evidence="2">cv. Bd21</strain>
    </source>
</reference>
<dbReference type="Gramene" id="PNT75432">
    <property type="protein sequence ID" value="PNT75432"/>
    <property type="gene ID" value="BRADI_1g32525v3"/>
</dbReference>
<gene>
    <name evidence="1" type="ORF">BRADI_1g32525v3</name>
</gene>
<organism evidence="1">
    <name type="scientific">Brachypodium distachyon</name>
    <name type="common">Purple false brome</name>
    <name type="synonym">Trachynia distachya</name>
    <dbReference type="NCBI Taxonomy" id="15368"/>
    <lineage>
        <taxon>Eukaryota</taxon>
        <taxon>Viridiplantae</taxon>
        <taxon>Streptophyta</taxon>
        <taxon>Embryophyta</taxon>
        <taxon>Tracheophyta</taxon>
        <taxon>Spermatophyta</taxon>
        <taxon>Magnoliopsida</taxon>
        <taxon>Liliopsida</taxon>
        <taxon>Poales</taxon>
        <taxon>Poaceae</taxon>
        <taxon>BOP clade</taxon>
        <taxon>Pooideae</taxon>
        <taxon>Stipodae</taxon>
        <taxon>Brachypodieae</taxon>
        <taxon>Brachypodium</taxon>
    </lineage>
</organism>
<name>A0A2K2DMD5_BRADI</name>
<dbReference type="AlphaFoldDB" id="A0A2K2DMD5"/>
<dbReference type="EnsemblPlants" id="PNT75432">
    <property type="protein sequence ID" value="PNT75432"/>
    <property type="gene ID" value="BRADI_1g32525v3"/>
</dbReference>
<proteinExistence type="predicted"/>
<accession>A0A2K2DMD5</accession>
<evidence type="ECO:0000313" key="1">
    <source>
        <dbReference type="EMBL" id="PNT75432.1"/>
    </source>
</evidence>
<keyword evidence="3" id="KW-1185">Reference proteome</keyword>
<reference evidence="1 2" key="1">
    <citation type="journal article" date="2010" name="Nature">
        <title>Genome sequencing and analysis of the model grass Brachypodium distachyon.</title>
        <authorList>
            <consortium name="International Brachypodium Initiative"/>
        </authorList>
    </citation>
    <scope>NUCLEOTIDE SEQUENCE [LARGE SCALE GENOMIC DNA]</scope>
    <source>
        <strain evidence="1 2">Bd21</strain>
    </source>
</reference>
<evidence type="ECO:0000313" key="3">
    <source>
        <dbReference type="Proteomes" id="UP000008810"/>
    </source>
</evidence>
<protein>
    <submittedName>
        <fullName evidence="1 2">Uncharacterized protein</fullName>
    </submittedName>
</protein>
<dbReference type="EMBL" id="CM000880">
    <property type="protein sequence ID" value="PNT75432.1"/>
    <property type="molecule type" value="Genomic_DNA"/>
</dbReference>
<sequence length="87" mass="9699">MPHADLDVLRCCRHTPFPPAPSIKDVLASGRWVLFLQFLCMPRALRPLVRSARGQHVNGALSGAGRSVRTLFPNTIFVLYDSCFGIY</sequence>
<evidence type="ECO:0000313" key="2">
    <source>
        <dbReference type="EnsemblPlants" id="PNT75432"/>
    </source>
</evidence>
<dbReference type="InParanoid" id="A0A2K2DMD5"/>
<dbReference type="Proteomes" id="UP000008810">
    <property type="component" value="Chromosome 1"/>
</dbReference>